<dbReference type="EMBL" id="LAYY01000022">
    <property type="protein sequence ID" value="KKK36837.1"/>
    <property type="molecule type" value="Genomic_DNA"/>
</dbReference>
<dbReference type="InterPro" id="IPR036390">
    <property type="entry name" value="WH_DNA-bd_sf"/>
</dbReference>
<reference evidence="5 6" key="1">
    <citation type="submission" date="2015-04" db="EMBL/GenBank/DDBJ databases">
        <title>Taxonomic description and genome sequence of Bacillus campisalis sp. nov., a novel member of the genus Bacillus isolated from solar saltern.</title>
        <authorList>
            <person name="Mathan Kumar R."/>
            <person name="Kaur G."/>
            <person name="Kumar A."/>
            <person name="Singh N.K."/>
            <person name="Kaur N."/>
            <person name="Kumar N."/>
            <person name="Mayilraj S."/>
        </authorList>
    </citation>
    <scope>NUCLEOTIDE SEQUENCE [LARGE SCALE GENOMIC DNA]</scope>
    <source>
        <strain evidence="5 6">SA2-6</strain>
    </source>
</reference>
<evidence type="ECO:0000313" key="5">
    <source>
        <dbReference type="EMBL" id="KKK36837.1"/>
    </source>
</evidence>
<keyword evidence="3" id="KW-0804">Transcription</keyword>
<keyword evidence="2" id="KW-0238">DNA-binding</keyword>
<dbReference type="PATRIC" id="fig|1408103.3.peg.3840"/>
<comment type="caution">
    <text evidence="5">The sequence shown here is derived from an EMBL/GenBank/DDBJ whole genome shotgun (WGS) entry which is preliminary data.</text>
</comment>
<evidence type="ECO:0000313" key="6">
    <source>
        <dbReference type="Proteomes" id="UP000034166"/>
    </source>
</evidence>
<keyword evidence="1" id="KW-0805">Transcription regulation</keyword>
<sequence length="100" mass="11618">MCHDFHGTIEFIGKRWMGIIIYQLLNGPKRFSELTENIPGISDRLLTERLRELEKEGLIIKAMIPSQKKAHYELTPAGRELETVISSILNWIRIKQKLSN</sequence>
<keyword evidence="6" id="KW-1185">Reference proteome</keyword>
<proteinExistence type="predicted"/>
<dbReference type="Pfam" id="PF01638">
    <property type="entry name" value="HxlR"/>
    <property type="match status" value="1"/>
</dbReference>
<dbReference type="PANTHER" id="PTHR33204:SF37">
    <property type="entry name" value="HTH-TYPE TRANSCRIPTIONAL REGULATOR YODB"/>
    <property type="match status" value="1"/>
</dbReference>
<evidence type="ECO:0000256" key="1">
    <source>
        <dbReference type="ARBA" id="ARBA00023015"/>
    </source>
</evidence>
<accession>A0A0M2SV48</accession>
<feature type="domain" description="HTH hxlR-type" evidence="4">
    <location>
        <begin position="2"/>
        <end position="100"/>
    </location>
</feature>
<dbReference type="InterPro" id="IPR002577">
    <property type="entry name" value="HTH_HxlR"/>
</dbReference>
<organism evidence="5 6">
    <name type="scientific">Mesobacillus campisalis</name>
    <dbReference type="NCBI Taxonomy" id="1408103"/>
    <lineage>
        <taxon>Bacteria</taxon>
        <taxon>Bacillati</taxon>
        <taxon>Bacillota</taxon>
        <taxon>Bacilli</taxon>
        <taxon>Bacillales</taxon>
        <taxon>Bacillaceae</taxon>
        <taxon>Mesobacillus</taxon>
    </lineage>
</organism>
<dbReference type="CDD" id="cd00090">
    <property type="entry name" value="HTH_ARSR"/>
    <property type="match status" value="1"/>
</dbReference>
<evidence type="ECO:0000256" key="2">
    <source>
        <dbReference type="ARBA" id="ARBA00023125"/>
    </source>
</evidence>
<dbReference type="PROSITE" id="PS51118">
    <property type="entry name" value="HTH_HXLR"/>
    <property type="match status" value="1"/>
</dbReference>
<name>A0A0M2SV48_9BACI</name>
<dbReference type="AlphaFoldDB" id="A0A0M2SV48"/>
<dbReference type="Gene3D" id="1.10.10.10">
    <property type="entry name" value="Winged helix-like DNA-binding domain superfamily/Winged helix DNA-binding domain"/>
    <property type="match status" value="1"/>
</dbReference>
<dbReference type="Proteomes" id="UP000034166">
    <property type="component" value="Unassembled WGS sequence"/>
</dbReference>
<gene>
    <name evidence="5" type="ORF">WQ57_17275</name>
</gene>
<dbReference type="SUPFAM" id="SSF46785">
    <property type="entry name" value="Winged helix' DNA-binding domain"/>
    <property type="match status" value="1"/>
</dbReference>
<dbReference type="PANTHER" id="PTHR33204">
    <property type="entry name" value="TRANSCRIPTIONAL REGULATOR, MARR FAMILY"/>
    <property type="match status" value="1"/>
</dbReference>
<evidence type="ECO:0000256" key="3">
    <source>
        <dbReference type="ARBA" id="ARBA00023163"/>
    </source>
</evidence>
<protein>
    <recommendedName>
        <fullName evidence="4">HTH hxlR-type domain-containing protein</fullName>
    </recommendedName>
</protein>
<dbReference type="GO" id="GO:0003677">
    <property type="term" value="F:DNA binding"/>
    <property type="evidence" value="ECO:0007669"/>
    <property type="project" value="UniProtKB-KW"/>
</dbReference>
<evidence type="ECO:0000259" key="4">
    <source>
        <dbReference type="PROSITE" id="PS51118"/>
    </source>
</evidence>
<dbReference type="InterPro" id="IPR036388">
    <property type="entry name" value="WH-like_DNA-bd_sf"/>
</dbReference>
<dbReference type="InterPro" id="IPR011991">
    <property type="entry name" value="ArsR-like_HTH"/>
</dbReference>